<proteinExistence type="predicted"/>
<feature type="transmembrane region" description="Helical" evidence="2">
    <location>
        <begin position="141"/>
        <end position="161"/>
    </location>
</feature>
<dbReference type="SUPFAM" id="SSF50249">
    <property type="entry name" value="Nucleic acid-binding proteins"/>
    <property type="match status" value="1"/>
</dbReference>
<feature type="transmembrane region" description="Helical" evidence="2">
    <location>
        <begin position="107"/>
        <end position="125"/>
    </location>
</feature>
<keyword evidence="2" id="KW-0812">Transmembrane</keyword>
<dbReference type="PROSITE" id="PS51857">
    <property type="entry name" value="CSD_2"/>
    <property type="match status" value="1"/>
</dbReference>
<dbReference type="Gene3D" id="2.40.50.140">
    <property type="entry name" value="Nucleic acid-binding proteins"/>
    <property type="match status" value="1"/>
</dbReference>
<dbReference type="AlphaFoldDB" id="A0A323UUF4"/>
<dbReference type="Pfam" id="PF00313">
    <property type="entry name" value="CSD"/>
    <property type="match status" value="1"/>
</dbReference>
<dbReference type="InterPro" id="IPR011129">
    <property type="entry name" value="CSD"/>
</dbReference>
<dbReference type="InterPro" id="IPR012340">
    <property type="entry name" value="NA-bd_OB-fold"/>
</dbReference>
<dbReference type="InterPro" id="IPR052069">
    <property type="entry name" value="Ca-reg_mRNA-binding_domain"/>
</dbReference>
<reference evidence="4 5" key="1">
    <citation type="submission" date="2018-06" db="EMBL/GenBank/DDBJ databases">
        <title>Azoarcus communis strain SWub3 genome.</title>
        <authorList>
            <person name="Zorraquino Salvo V."/>
            <person name="Toubiana D."/>
            <person name="Blumwald E."/>
        </authorList>
    </citation>
    <scope>NUCLEOTIDE SEQUENCE [LARGE SCALE GENOMIC DNA]</scope>
    <source>
        <strain evidence="4 5">SWub3</strain>
    </source>
</reference>
<protein>
    <submittedName>
        <fullName evidence="4">DUF1294 domain-containing protein</fullName>
    </submittedName>
</protein>
<organism evidence="4 5">
    <name type="scientific">Parazoarcus communis SWub3 = DSM 12120</name>
    <dbReference type="NCBI Taxonomy" id="1121029"/>
    <lineage>
        <taxon>Bacteria</taxon>
        <taxon>Pseudomonadati</taxon>
        <taxon>Pseudomonadota</taxon>
        <taxon>Betaproteobacteria</taxon>
        <taxon>Rhodocyclales</taxon>
        <taxon>Zoogloeaceae</taxon>
        <taxon>Parazoarcus</taxon>
    </lineage>
</organism>
<dbReference type="EMBL" id="QKOE01000008">
    <property type="protein sequence ID" value="PZA16135.1"/>
    <property type="molecule type" value="Genomic_DNA"/>
</dbReference>
<dbReference type="GO" id="GO:0005829">
    <property type="term" value="C:cytosol"/>
    <property type="evidence" value="ECO:0007669"/>
    <property type="project" value="UniProtKB-ARBA"/>
</dbReference>
<dbReference type="OrthoDB" id="72963at2"/>
<keyword evidence="1" id="KW-0597">Phosphoprotein</keyword>
<evidence type="ECO:0000313" key="5">
    <source>
        <dbReference type="Proteomes" id="UP000248259"/>
    </source>
</evidence>
<dbReference type="Proteomes" id="UP000248259">
    <property type="component" value="Unassembled WGS sequence"/>
</dbReference>
<dbReference type="RefSeq" id="WP_110525020.1">
    <property type="nucleotide sequence ID" value="NZ_QKOE01000008.1"/>
</dbReference>
<gene>
    <name evidence="4" type="ORF">DNK49_12480</name>
</gene>
<dbReference type="SMART" id="SM00357">
    <property type="entry name" value="CSP"/>
    <property type="match status" value="1"/>
</dbReference>
<dbReference type="CDD" id="cd04458">
    <property type="entry name" value="CSP_CDS"/>
    <property type="match status" value="1"/>
</dbReference>
<dbReference type="Pfam" id="PF06961">
    <property type="entry name" value="DUF1294"/>
    <property type="match status" value="1"/>
</dbReference>
<evidence type="ECO:0000313" key="4">
    <source>
        <dbReference type="EMBL" id="PZA16135.1"/>
    </source>
</evidence>
<dbReference type="PANTHER" id="PTHR12962:SF1">
    <property type="entry name" value="COLD SHOCK DOMAIN-CONTAINING PROTEIN CG9705"/>
    <property type="match status" value="1"/>
</dbReference>
<feature type="transmembrane region" description="Helical" evidence="2">
    <location>
        <begin position="173"/>
        <end position="190"/>
    </location>
</feature>
<dbReference type="GO" id="GO:0003730">
    <property type="term" value="F:mRNA 3'-UTR binding"/>
    <property type="evidence" value="ECO:0007669"/>
    <property type="project" value="TreeGrafter"/>
</dbReference>
<dbReference type="GO" id="GO:0043488">
    <property type="term" value="P:regulation of mRNA stability"/>
    <property type="evidence" value="ECO:0007669"/>
    <property type="project" value="TreeGrafter"/>
</dbReference>
<dbReference type="InterPro" id="IPR002059">
    <property type="entry name" value="CSP_DNA-bd"/>
</dbReference>
<keyword evidence="2" id="KW-1133">Transmembrane helix</keyword>
<keyword evidence="2" id="KW-0472">Membrane</keyword>
<dbReference type="InterPro" id="IPR010718">
    <property type="entry name" value="DUF1294"/>
</dbReference>
<keyword evidence="5" id="KW-1185">Reference proteome</keyword>
<evidence type="ECO:0000256" key="2">
    <source>
        <dbReference type="SAM" id="Phobius"/>
    </source>
</evidence>
<name>A0A323UUF4_9RHOO</name>
<evidence type="ECO:0000259" key="3">
    <source>
        <dbReference type="PROSITE" id="PS51857"/>
    </source>
</evidence>
<feature type="domain" description="CSD" evidence="3">
    <location>
        <begin position="2"/>
        <end position="67"/>
    </location>
</feature>
<evidence type="ECO:0000256" key="1">
    <source>
        <dbReference type="ARBA" id="ARBA00022553"/>
    </source>
</evidence>
<dbReference type="PANTHER" id="PTHR12962">
    <property type="entry name" value="CALCIUM-REGULATED HEAT STABLE PROTEIN CRHSP-24-RELATED"/>
    <property type="match status" value="1"/>
</dbReference>
<accession>A0A323UUF4</accession>
<sequence length="203" mass="22149">MRHQGRITRWNDDKGFGFITPNGGGAQVFLHINAFSGRQLRPVGDELVTYELAVDDKGRAQARTVAYVGTRIAPPRARGRSKLPFVIAFGFLLLIGAAVHLGRLPAAVLMLYSGASLIAFIAYAIDKSAAQRDQWRTRESTLHVFALIGGWPGALLAQRLLRHKSTKPSFQTTFWITVVLNCGALGWLLSPAGANMLRTIPGI</sequence>
<feature type="transmembrane region" description="Helical" evidence="2">
    <location>
        <begin position="83"/>
        <end position="101"/>
    </location>
</feature>
<comment type="caution">
    <text evidence="4">The sequence shown here is derived from an EMBL/GenBank/DDBJ whole genome shotgun (WGS) entry which is preliminary data.</text>
</comment>